<comment type="subcellular location">
    <subcellularLocation>
        <location evidence="1">Membrane</location>
        <topology evidence="1">Multi-pass membrane protein</topology>
    </subcellularLocation>
</comment>
<comment type="similarity">
    <text evidence="2">Belongs to the MS4A family.</text>
</comment>
<accession>A0ABN8NUX6</accession>
<sequence>MAYRPKILRNSAIFQMLCGSLMILLGIGSIFAVHHWSTYAGFGVWVGFWVIISGVLGYIGAKEDTNPNKCLIGCFLGFSITACVIGVIMFISYCFAVSQFSRIVNCREDWLVEGARYKRPCSDSRSSTKRGEAADGMGLGVCQLILSALVFIVALVSSIYSCKAVCCGTPGHTATTQHVLYAGTQPMYPAGQAGVVVTQPASAIATTLHGVPVTGQQAAFLRPQQEPKEHERPPPYSYDTPTGNTPPQEAFTSGVFEDMSPPYSYSVQTGNAPPSTASAGGVTEDVHLPYSYSVQTGNAPPSTVSAAGITDDVHLPYSYSVQTGNVPPSAASVSGAAENMRMPAWEETI</sequence>
<evidence type="ECO:0000256" key="4">
    <source>
        <dbReference type="ARBA" id="ARBA00022989"/>
    </source>
</evidence>
<feature type="transmembrane region" description="Helical" evidence="7">
    <location>
        <begin position="39"/>
        <end position="59"/>
    </location>
</feature>
<evidence type="ECO:0000256" key="5">
    <source>
        <dbReference type="ARBA" id="ARBA00023136"/>
    </source>
</evidence>
<keyword evidence="3 7" id="KW-0812">Transmembrane</keyword>
<evidence type="ECO:0000256" key="6">
    <source>
        <dbReference type="SAM" id="MobiDB-lite"/>
    </source>
</evidence>
<comment type="caution">
    <text evidence="8">The sequence shown here is derived from an EMBL/GenBank/DDBJ whole genome shotgun (WGS) entry which is preliminary data.</text>
</comment>
<evidence type="ECO:0000256" key="7">
    <source>
        <dbReference type="SAM" id="Phobius"/>
    </source>
</evidence>
<feature type="transmembrane region" description="Helical" evidence="7">
    <location>
        <begin position="71"/>
        <end position="93"/>
    </location>
</feature>
<dbReference type="EMBL" id="CALNXK010000038">
    <property type="protein sequence ID" value="CAH3123284.1"/>
    <property type="molecule type" value="Genomic_DNA"/>
</dbReference>
<evidence type="ECO:0000313" key="8">
    <source>
        <dbReference type="EMBL" id="CAH3123284.1"/>
    </source>
</evidence>
<dbReference type="PANTHER" id="PTHR23320:SF165">
    <property type="entry name" value="MARVEL DOMAIN-CONTAINING PROTEIN"/>
    <property type="match status" value="1"/>
</dbReference>
<keyword evidence="9" id="KW-1185">Reference proteome</keyword>
<reference evidence="8 9" key="1">
    <citation type="submission" date="2022-05" db="EMBL/GenBank/DDBJ databases">
        <authorList>
            <consortium name="Genoscope - CEA"/>
            <person name="William W."/>
        </authorList>
    </citation>
    <scope>NUCLEOTIDE SEQUENCE [LARGE SCALE GENOMIC DNA]</scope>
</reference>
<dbReference type="InterPro" id="IPR007237">
    <property type="entry name" value="CD20-like"/>
</dbReference>
<evidence type="ECO:0000256" key="2">
    <source>
        <dbReference type="ARBA" id="ARBA00009565"/>
    </source>
</evidence>
<dbReference type="PANTHER" id="PTHR23320">
    <property type="entry name" value="MEMBRANE-SPANNING 4-DOMAINS SUBFAMILY A MS4A -RELATED"/>
    <property type="match status" value="1"/>
</dbReference>
<evidence type="ECO:0000256" key="1">
    <source>
        <dbReference type="ARBA" id="ARBA00004141"/>
    </source>
</evidence>
<gene>
    <name evidence="8" type="ORF">PLOB_00029875</name>
</gene>
<dbReference type="Pfam" id="PF04103">
    <property type="entry name" value="CD20"/>
    <property type="match status" value="1"/>
</dbReference>
<evidence type="ECO:0000313" key="9">
    <source>
        <dbReference type="Proteomes" id="UP001159405"/>
    </source>
</evidence>
<proteinExistence type="inferred from homology"/>
<feature type="transmembrane region" description="Helical" evidence="7">
    <location>
        <begin position="136"/>
        <end position="156"/>
    </location>
</feature>
<dbReference type="Proteomes" id="UP001159405">
    <property type="component" value="Unassembled WGS sequence"/>
</dbReference>
<name>A0ABN8NUX6_9CNID</name>
<feature type="region of interest" description="Disordered" evidence="6">
    <location>
        <begin position="222"/>
        <end position="246"/>
    </location>
</feature>
<evidence type="ECO:0000256" key="3">
    <source>
        <dbReference type="ARBA" id="ARBA00022692"/>
    </source>
</evidence>
<keyword evidence="5 7" id="KW-0472">Membrane</keyword>
<dbReference type="InterPro" id="IPR030417">
    <property type="entry name" value="MS4A"/>
</dbReference>
<organism evidence="8 9">
    <name type="scientific">Porites lobata</name>
    <dbReference type="NCBI Taxonomy" id="104759"/>
    <lineage>
        <taxon>Eukaryota</taxon>
        <taxon>Metazoa</taxon>
        <taxon>Cnidaria</taxon>
        <taxon>Anthozoa</taxon>
        <taxon>Hexacorallia</taxon>
        <taxon>Scleractinia</taxon>
        <taxon>Fungiina</taxon>
        <taxon>Poritidae</taxon>
        <taxon>Porites</taxon>
    </lineage>
</organism>
<feature type="transmembrane region" description="Helical" evidence="7">
    <location>
        <begin position="12"/>
        <end position="33"/>
    </location>
</feature>
<keyword evidence="4 7" id="KW-1133">Transmembrane helix</keyword>
<protein>
    <submittedName>
        <fullName evidence="8">Uncharacterized protein</fullName>
    </submittedName>
</protein>